<evidence type="ECO:0000256" key="1">
    <source>
        <dbReference type="SAM" id="MobiDB-lite"/>
    </source>
</evidence>
<evidence type="ECO:0000313" key="2">
    <source>
        <dbReference type="EMBL" id="CAK9094802.1"/>
    </source>
</evidence>
<feature type="region of interest" description="Disordered" evidence="1">
    <location>
        <begin position="1"/>
        <end position="28"/>
    </location>
</feature>
<evidence type="ECO:0000313" key="3">
    <source>
        <dbReference type="Proteomes" id="UP001642464"/>
    </source>
</evidence>
<feature type="compositionally biased region" description="Basic and acidic residues" evidence="1">
    <location>
        <begin position="1"/>
        <end position="13"/>
    </location>
</feature>
<reference evidence="2 3" key="1">
    <citation type="submission" date="2024-02" db="EMBL/GenBank/DDBJ databases">
        <authorList>
            <person name="Chen Y."/>
            <person name="Shah S."/>
            <person name="Dougan E. K."/>
            <person name="Thang M."/>
            <person name="Chan C."/>
        </authorList>
    </citation>
    <scope>NUCLEOTIDE SEQUENCE [LARGE SCALE GENOMIC DNA]</scope>
</reference>
<sequence length="536" mass="59230">MALEVKQEVKLNEAEQPAQPVSPKSTAADSAMLHFEEAVLPEVDSTGIEPFKESVLKALQEVLDRFGSVTNFLQQHHGSPREMQQLANSLHHLCQEGWTEWKVDAAALTACSPELRDAPSIQLPLAAFGFGPMCSVRSVPDNHTVLEIAESILNDGFMSTNQPVMAMQSADTLQSANIAGVHPPWTGKLLPFSVGFSKGRTRIHALLAIATIVFDNGIDLKKVHPQLAKSMTCIHVQVLEHASKQQELIYNFKESSRGSLRKPPSIMTWVQSIKQLRDQGAEVDLPMIIKKFNAGTNKSLQLVGAKAVSVRNLLESVPSEALAVVEGHVQKLGWASRARRTFTKDELESKAEEAAFIINAGMLAQSEVPFSDDLLKEKWLDPYAAADATLVLEVQCTLGQKDPQFLVRTMSKLKEAMDCHATNRPVGDTGSESVHIANLEADAFELLKKRIEYDLKCLKAYRSKLESHETAEFHAQLTHRKNAYDASVTAAKKLLAANVKVLTTNQLHTVMQDYNNFVDQFCKAYGLRKDAVVQFL</sequence>
<organism evidence="2 3">
    <name type="scientific">Durusdinium trenchii</name>
    <dbReference type="NCBI Taxonomy" id="1381693"/>
    <lineage>
        <taxon>Eukaryota</taxon>
        <taxon>Sar</taxon>
        <taxon>Alveolata</taxon>
        <taxon>Dinophyceae</taxon>
        <taxon>Suessiales</taxon>
        <taxon>Symbiodiniaceae</taxon>
        <taxon>Durusdinium</taxon>
    </lineage>
</organism>
<feature type="non-terminal residue" evidence="2">
    <location>
        <position position="536"/>
    </location>
</feature>
<proteinExistence type="predicted"/>
<keyword evidence="3" id="KW-1185">Reference proteome</keyword>
<dbReference type="EMBL" id="CAXAMM010040695">
    <property type="protein sequence ID" value="CAK9094802.1"/>
    <property type="molecule type" value="Genomic_DNA"/>
</dbReference>
<protein>
    <submittedName>
        <fullName evidence="2">Uncharacterized protein</fullName>
    </submittedName>
</protein>
<dbReference type="Proteomes" id="UP001642464">
    <property type="component" value="Unassembled WGS sequence"/>
</dbReference>
<comment type="caution">
    <text evidence="2">The sequence shown here is derived from an EMBL/GenBank/DDBJ whole genome shotgun (WGS) entry which is preliminary data.</text>
</comment>
<name>A0ABP0R2L0_9DINO</name>
<accession>A0ABP0R2L0</accession>
<gene>
    <name evidence="2" type="ORF">SCF082_LOCUS44547</name>
</gene>